<dbReference type="Pfam" id="PF12505">
    <property type="entry name" value="DUF3712"/>
    <property type="match status" value="1"/>
</dbReference>
<gene>
    <name evidence="1" type="ORF">DL762_001148</name>
</gene>
<keyword evidence="2" id="KW-1185">Reference proteome</keyword>
<organism evidence="1 2">
    <name type="scientific">Monosporascus cannonballus</name>
    <dbReference type="NCBI Taxonomy" id="155416"/>
    <lineage>
        <taxon>Eukaryota</taxon>
        <taxon>Fungi</taxon>
        <taxon>Dikarya</taxon>
        <taxon>Ascomycota</taxon>
        <taxon>Pezizomycotina</taxon>
        <taxon>Sordariomycetes</taxon>
        <taxon>Xylariomycetidae</taxon>
        <taxon>Xylariales</taxon>
        <taxon>Xylariales incertae sedis</taxon>
        <taxon>Monosporascus</taxon>
    </lineage>
</organism>
<protein>
    <submittedName>
        <fullName evidence="1">Uncharacterized protein</fullName>
    </submittedName>
</protein>
<dbReference type="Proteomes" id="UP000294003">
    <property type="component" value="Unassembled WGS sequence"/>
</dbReference>
<name>A0ABY0HHZ9_9PEZI</name>
<dbReference type="InterPro" id="IPR022185">
    <property type="entry name" value="DUF3712"/>
</dbReference>
<evidence type="ECO:0000313" key="1">
    <source>
        <dbReference type="EMBL" id="RYO93449.1"/>
    </source>
</evidence>
<evidence type="ECO:0000313" key="2">
    <source>
        <dbReference type="Proteomes" id="UP000294003"/>
    </source>
</evidence>
<dbReference type="EMBL" id="QJNS01000018">
    <property type="protein sequence ID" value="RYO93449.1"/>
    <property type="molecule type" value="Genomic_DNA"/>
</dbReference>
<sequence length="304" mass="33048">MDLTLIQQHVINMNFAFQNVVGFILKQSKLTVSLIRIDNITADATLSAFTIDLCGPAGRFGQVYLPPITTHSNGAPIIVSDQLVKILDKAALQAFIKPVIVDSHATLILRNGNTTVKALGIGPKPICYEKDIPMSGMLGPRISVHEASAVGDSGLAVVIHVVNPSPMAISFGACGLEIQNEAGQVFAELTGNLDIRCNRFEARFEGPVRRDVPLAKDKARLVGKRCMGAEWCDETVRQIDVPLLGKSKICAALGLQYEYESDEITDDLVKEPAEKSAEKPAEQQPLMRSASKLLRGRFWRAQAS</sequence>
<comment type="caution">
    <text evidence="1">The sequence shown here is derived from an EMBL/GenBank/DDBJ whole genome shotgun (WGS) entry which is preliminary data.</text>
</comment>
<reference evidence="1 2" key="1">
    <citation type="submission" date="2018-06" db="EMBL/GenBank/DDBJ databases">
        <title>Complete Genomes of Monosporascus.</title>
        <authorList>
            <person name="Robinson A.J."/>
            <person name="Natvig D.O."/>
        </authorList>
    </citation>
    <scope>NUCLEOTIDE SEQUENCE [LARGE SCALE GENOMIC DNA]</scope>
    <source>
        <strain evidence="1 2">CBS 609.92</strain>
    </source>
</reference>
<proteinExistence type="predicted"/>
<accession>A0ABY0HHZ9</accession>